<dbReference type="PROSITE" id="PS01167">
    <property type="entry name" value="RIBOSOMAL_L17"/>
    <property type="match status" value="1"/>
</dbReference>
<evidence type="ECO:0000256" key="4">
    <source>
        <dbReference type="HAMAP-Rule" id="MF_01368"/>
    </source>
</evidence>
<dbReference type="GO" id="GO:0022625">
    <property type="term" value="C:cytosolic large ribosomal subunit"/>
    <property type="evidence" value="ECO:0007669"/>
    <property type="project" value="TreeGrafter"/>
</dbReference>
<dbReference type="InterPro" id="IPR000456">
    <property type="entry name" value="Ribosomal_bL17"/>
</dbReference>
<evidence type="ECO:0000256" key="3">
    <source>
        <dbReference type="ARBA" id="ARBA00023274"/>
    </source>
</evidence>
<evidence type="ECO:0000313" key="6">
    <source>
        <dbReference type="EMBL" id="CAA9313094.1"/>
    </source>
</evidence>
<name>A0A6J4KSU8_9BACT</name>
<dbReference type="FunFam" id="3.90.1030.10:FF:000001">
    <property type="entry name" value="50S ribosomal protein L17"/>
    <property type="match status" value="1"/>
</dbReference>
<reference evidence="6" key="1">
    <citation type="submission" date="2020-02" db="EMBL/GenBank/DDBJ databases">
        <authorList>
            <person name="Meier V. D."/>
        </authorList>
    </citation>
    <scope>NUCLEOTIDE SEQUENCE</scope>
    <source>
        <strain evidence="6">AVDCRST_MAG89</strain>
    </source>
</reference>
<dbReference type="EMBL" id="CADCTV010000276">
    <property type="protein sequence ID" value="CAA9313094.1"/>
    <property type="molecule type" value="Genomic_DNA"/>
</dbReference>
<dbReference type="HAMAP" id="MF_01368">
    <property type="entry name" value="Ribosomal_bL17"/>
    <property type="match status" value="1"/>
</dbReference>
<evidence type="ECO:0000256" key="5">
    <source>
        <dbReference type="RuleBase" id="RU000660"/>
    </source>
</evidence>
<dbReference type="GO" id="GO:0006412">
    <property type="term" value="P:translation"/>
    <property type="evidence" value="ECO:0007669"/>
    <property type="project" value="UniProtKB-UniRule"/>
</dbReference>
<proteinExistence type="inferred from homology"/>
<dbReference type="NCBIfam" id="TIGR00059">
    <property type="entry name" value="L17"/>
    <property type="match status" value="1"/>
</dbReference>
<evidence type="ECO:0000256" key="1">
    <source>
        <dbReference type="ARBA" id="ARBA00008777"/>
    </source>
</evidence>
<gene>
    <name evidence="4" type="primary">rplQ</name>
    <name evidence="6" type="ORF">AVDCRST_MAG89-1253</name>
</gene>
<evidence type="ECO:0000256" key="2">
    <source>
        <dbReference type="ARBA" id="ARBA00022980"/>
    </source>
</evidence>
<dbReference type="GO" id="GO:0003735">
    <property type="term" value="F:structural constituent of ribosome"/>
    <property type="evidence" value="ECO:0007669"/>
    <property type="project" value="InterPro"/>
</dbReference>
<dbReference type="InterPro" id="IPR036373">
    <property type="entry name" value="Ribosomal_bL17_sf"/>
</dbReference>
<comment type="subunit">
    <text evidence="4">Part of the 50S ribosomal subunit. Contacts protein L32.</text>
</comment>
<dbReference type="Pfam" id="PF01196">
    <property type="entry name" value="Ribosomal_L17"/>
    <property type="match status" value="1"/>
</dbReference>
<dbReference type="SUPFAM" id="SSF64263">
    <property type="entry name" value="Prokaryotic ribosomal protein L17"/>
    <property type="match status" value="1"/>
</dbReference>
<dbReference type="PANTHER" id="PTHR14413:SF16">
    <property type="entry name" value="LARGE RIBOSOMAL SUBUNIT PROTEIN BL17M"/>
    <property type="match status" value="1"/>
</dbReference>
<sequence>MRHGKKGRALGRTTEHKEALLRNMAMSLFRHGRIETTTAKAKELRPFAEKLITLAKRGDLHSKRLAARHIQDRDVLVRLFDQIGPVFSERPGGYTRILKTGSRKGDGAETALIELVTRPEAAVAAAK</sequence>
<accession>A0A6J4KSU8</accession>
<dbReference type="Gene3D" id="3.90.1030.10">
    <property type="entry name" value="Ribosomal protein L17"/>
    <property type="match status" value="1"/>
</dbReference>
<organism evidence="6">
    <name type="scientific">uncultured Gemmatimonadota bacterium</name>
    <dbReference type="NCBI Taxonomy" id="203437"/>
    <lineage>
        <taxon>Bacteria</taxon>
        <taxon>Pseudomonadati</taxon>
        <taxon>Gemmatimonadota</taxon>
        <taxon>environmental samples</taxon>
    </lineage>
</organism>
<comment type="similarity">
    <text evidence="1 4 5">Belongs to the bacterial ribosomal protein bL17 family.</text>
</comment>
<dbReference type="PANTHER" id="PTHR14413">
    <property type="entry name" value="RIBOSOMAL PROTEIN L17"/>
    <property type="match status" value="1"/>
</dbReference>
<protein>
    <recommendedName>
        <fullName evidence="4">Large ribosomal subunit protein bL17</fullName>
    </recommendedName>
</protein>
<keyword evidence="3 4" id="KW-0687">Ribonucleoprotein</keyword>
<dbReference type="AlphaFoldDB" id="A0A6J4KSU8"/>
<keyword evidence="2 4" id="KW-0689">Ribosomal protein</keyword>
<dbReference type="InterPro" id="IPR047859">
    <property type="entry name" value="Ribosomal_bL17_CS"/>
</dbReference>